<protein>
    <submittedName>
        <fullName evidence="5">Sugar O-acetyltransferase</fullName>
    </submittedName>
</protein>
<dbReference type="SUPFAM" id="SSF51161">
    <property type="entry name" value="Trimeric LpxA-like enzymes"/>
    <property type="match status" value="1"/>
</dbReference>
<dbReference type="RefSeq" id="WP_200436200.1">
    <property type="nucleotide sequence ID" value="NZ_JAEHFL010000015.1"/>
</dbReference>
<gene>
    <name evidence="5" type="ORF">JDP02_10055</name>
</gene>
<dbReference type="Pfam" id="PF12464">
    <property type="entry name" value="Mac"/>
    <property type="match status" value="1"/>
</dbReference>
<feature type="domain" description="Maltose/galactoside acetyltransferase" evidence="4">
    <location>
        <begin position="18"/>
        <end position="72"/>
    </location>
</feature>
<keyword evidence="3" id="KW-0012">Acyltransferase</keyword>
<evidence type="ECO:0000313" key="6">
    <source>
        <dbReference type="Proteomes" id="UP000603369"/>
    </source>
</evidence>
<sequence length="221" mass="24171">MTPMDAQERQNLERYGSWERMTGGQWFLPSMPEAKEEHQRTFRLVKQLNELQNTDPERAKGILREILPEESAVPGLHVPLNLEYGCNLVCGERVFINFGATILAQAKVTLGDGVMVGPNCSLITVGHPVNDHEMRAGGWEIAKPITIGDNTWFGANVTVLPGITIGKNCVVGAGTLITTDIPDNSLVLGSPGRVVRKLEDNEEAWERQDLNGPVEGFGAAK</sequence>
<dbReference type="FunFam" id="2.160.10.10:FF:000025">
    <property type="entry name" value="Hexapeptide-repeat containing-acetyltransferase"/>
    <property type="match status" value="1"/>
</dbReference>
<dbReference type="GO" id="GO:0005829">
    <property type="term" value="C:cytosol"/>
    <property type="evidence" value="ECO:0007669"/>
    <property type="project" value="TreeGrafter"/>
</dbReference>
<dbReference type="AlphaFoldDB" id="A0A8I1LDK8"/>
<dbReference type="InterPro" id="IPR051159">
    <property type="entry name" value="Hexapeptide_acetyltransf"/>
</dbReference>
<dbReference type="Proteomes" id="UP000603369">
    <property type="component" value="Unassembled WGS sequence"/>
</dbReference>
<evidence type="ECO:0000256" key="1">
    <source>
        <dbReference type="ARBA" id="ARBA00007274"/>
    </source>
</evidence>
<evidence type="ECO:0000256" key="3">
    <source>
        <dbReference type="ARBA" id="ARBA00023315"/>
    </source>
</evidence>
<evidence type="ECO:0000313" key="5">
    <source>
        <dbReference type="EMBL" id="MBK3428844.1"/>
    </source>
</evidence>
<keyword evidence="6" id="KW-1185">Reference proteome</keyword>
<dbReference type="Gene3D" id="2.160.10.10">
    <property type="entry name" value="Hexapeptide repeat proteins"/>
    <property type="match status" value="1"/>
</dbReference>
<dbReference type="GO" id="GO:0016407">
    <property type="term" value="F:acetyltransferase activity"/>
    <property type="evidence" value="ECO:0007669"/>
    <property type="project" value="InterPro"/>
</dbReference>
<evidence type="ECO:0000259" key="4">
    <source>
        <dbReference type="SMART" id="SM01266"/>
    </source>
</evidence>
<proteinExistence type="inferred from homology"/>
<dbReference type="InterPro" id="IPR001451">
    <property type="entry name" value="Hexapep"/>
</dbReference>
<name>A0A8I1LDK8_9CORY</name>
<evidence type="ECO:0000256" key="2">
    <source>
        <dbReference type="ARBA" id="ARBA00022679"/>
    </source>
</evidence>
<dbReference type="SMART" id="SM01266">
    <property type="entry name" value="Mac"/>
    <property type="match status" value="1"/>
</dbReference>
<dbReference type="GO" id="GO:0008374">
    <property type="term" value="F:O-acyltransferase activity"/>
    <property type="evidence" value="ECO:0007669"/>
    <property type="project" value="TreeGrafter"/>
</dbReference>
<dbReference type="Pfam" id="PF14602">
    <property type="entry name" value="Hexapep_2"/>
    <property type="match status" value="1"/>
</dbReference>
<dbReference type="CDD" id="cd03357">
    <property type="entry name" value="LbH_MAT_GAT"/>
    <property type="match status" value="1"/>
</dbReference>
<comment type="caution">
    <text evidence="5">The sequence shown here is derived from an EMBL/GenBank/DDBJ whole genome shotgun (WGS) entry which is preliminary data.</text>
</comment>
<dbReference type="EMBL" id="JAEHFL010000015">
    <property type="protein sequence ID" value="MBK3428844.1"/>
    <property type="molecule type" value="Genomic_DNA"/>
</dbReference>
<dbReference type="InterPro" id="IPR011004">
    <property type="entry name" value="Trimer_LpxA-like_sf"/>
</dbReference>
<dbReference type="PANTHER" id="PTHR23416">
    <property type="entry name" value="SIALIC ACID SYNTHASE-RELATED"/>
    <property type="match status" value="1"/>
</dbReference>
<dbReference type="InterPro" id="IPR024688">
    <property type="entry name" value="Mac_dom"/>
</dbReference>
<organism evidence="5 6">
    <name type="scientific">Corynebacterium tuberculostearicum</name>
    <dbReference type="NCBI Taxonomy" id="38304"/>
    <lineage>
        <taxon>Bacteria</taxon>
        <taxon>Bacillati</taxon>
        <taxon>Actinomycetota</taxon>
        <taxon>Actinomycetes</taxon>
        <taxon>Mycobacteriales</taxon>
        <taxon>Corynebacteriaceae</taxon>
        <taxon>Corynebacterium</taxon>
    </lineage>
</organism>
<reference evidence="5 6" key="1">
    <citation type="submission" date="2020-12" db="EMBL/GenBank/DDBJ databases">
        <title>Draft genome sequence of the commensal strain Corynebacterium tuberculostearicum MFP09/CIP 102622 isolated from human skin.</title>
        <authorList>
            <person name="Boukerb A.M."/>
            <person name="Janvier X."/>
            <person name="Feuilloley M.G.J."/>
            <person name="Groboillot A."/>
        </authorList>
    </citation>
    <scope>NUCLEOTIDE SEQUENCE [LARGE SCALE GENOMIC DNA]</scope>
    <source>
        <strain evidence="5 6">CIP 102622</strain>
    </source>
</reference>
<dbReference type="PANTHER" id="PTHR23416:SF23">
    <property type="entry name" value="ACETYLTRANSFERASE C18B11.09C-RELATED"/>
    <property type="match status" value="1"/>
</dbReference>
<accession>A0A8I1LDK8</accession>
<keyword evidence="2 5" id="KW-0808">Transferase</keyword>
<comment type="similarity">
    <text evidence="1">Belongs to the transferase hexapeptide repeat family.</text>
</comment>